<dbReference type="EMBL" id="KV441568">
    <property type="protein sequence ID" value="OAF98526.1"/>
    <property type="molecule type" value="Genomic_DNA"/>
</dbReference>
<reference evidence="1 2" key="1">
    <citation type="submission" date="2016-05" db="EMBL/GenBank/DDBJ databases">
        <title>Comparative analysis of secretome profiles of manganese(II)-oxidizing ascomycete fungi.</title>
        <authorList>
            <consortium name="DOE Joint Genome Institute"/>
            <person name="Zeiner C.A."/>
            <person name="Purvine S.O."/>
            <person name="Zink E.M."/>
            <person name="Wu S."/>
            <person name="Pasa-Tolic L."/>
            <person name="Chaput D.L."/>
            <person name="Haridas S."/>
            <person name="Grigoriev I.V."/>
            <person name="Santelli C.M."/>
            <person name="Hansel C.M."/>
        </authorList>
    </citation>
    <scope>NUCLEOTIDE SEQUENCE [LARGE SCALE GENOMIC DNA]</scope>
    <source>
        <strain evidence="1 2">AP3s5-JAC2a</strain>
    </source>
</reference>
<dbReference type="RefSeq" id="XP_018028892.1">
    <property type="nucleotide sequence ID" value="XM_018183945.1"/>
</dbReference>
<sequence>MPTKLLDLSDELLSRICSHGMVHEHHQQNLPQTLQHPIARHEYLETNVVVLNLSDIRGSASRLEFGYGAAQMIMTGNPGPLLRSLVHVQLSVSVTGTQGRSLAREAEDLKRLMDSCRNLRTLHFFVQADESVLHGSAAELRQGDVVALRSPDSRDRRVAEAVVNLAKSVPLRVVTVSFCPWRRGAVVVQMVDRDTADVVDACLAGGIDQTYEGLIARVR</sequence>
<name>A0A177BVY5_9PLEO</name>
<proteinExistence type="predicted"/>
<dbReference type="GeneID" id="28767431"/>
<dbReference type="AlphaFoldDB" id="A0A177BVY5"/>
<evidence type="ECO:0000313" key="2">
    <source>
        <dbReference type="Proteomes" id="UP000077069"/>
    </source>
</evidence>
<dbReference type="OrthoDB" id="3626988at2759"/>
<evidence type="ECO:0000313" key="1">
    <source>
        <dbReference type="EMBL" id="OAF98526.1"/>
    </source>
</evidence>
<gene>
    <name evidence="1" type="ORF">CC84DRAFT_1238518</name>
</gene>
<organism evidence="1 2">
    <name type="scientific">Paraphaeosphaeria sporulosa</name>
    <dbReference type="NCBI Taxonomy" id="1460663"/>
    <lineage>
        <taxon>Eukaryota</taxon>
        <taxon>Fungi</taxon>
        <taxon>Dikarya</taxon>
        <taxon>Ascomycota</taxon>
        <taxon>Pezizomycotina</taxon>
        <taxon>Dothideomycetes</taxon>
        <taxon>Pleosporomycetidae</taxon>
        <taxon>Pleosporales</taxon>
        <taxon>Massarineae</taxon>
        <taxon>Didymosphaeriaceae</taxon>
        <taxon>Paraphaeosphaeria</taxon>
    </lineage>
</organism>
<dbReference type="Proteomes" id="UP000077069">
    <property type="component" value="Unassembled WGS sequence"/>
</dbReference>
<dbReference type="InParanoid" id="A0A177BVY5"/>
<accession>A0A177BVY5</accession>
<keyword evidence="2" id="KW-1185">Reference proteome</keyword>
<protein>
    <submittedName>
        <fullName evidence="1">Uncharacterized protein</fullName>
    </submittedName>
</protein>